<keyword evidence="3" id="KW-0808">Transferase</keyword>
<evidence type="ECO:0000313" key="11">
    <source>
        <dbReference type="EMBL" id="OAB41256.1"/>
    </source>
</evidence>
<dbReference type="GO" id="GO:0005524">
    <property type="term" value="F:ATP binding"/>
    <property type="evidence" value="ECO:0007669"/>
    <property type="project" value="UniProtKB-UniRule"/>
</dbReference>
<dbReference type="OrthoDB" id="9788659at2"/>
<dbReference type="Gene3D" id="3.40.50.300">
    <property type="entry name" value="P-loop containing nucleotide triphosphate hydrolases"/>
    <property type="match status" value="1"/>
</dbReference>
<dbReference type="Gene3D" id="3.30.200.20">
    <property type="entry name" value="Phosphorylase Kinase, domain 1"/>
    <property type="match status" value="1"/>
</dbReference>
<dbReference type="CDD" id="cd14014">
    <property type="entry name" value="STKc_PknB_like"/>
    <property type="match status" value="1"/>
</dbReference>
<evidence type="ECO:0000256" key="1">
    <source>
        <dbReference type="ARBA" id="ARBA00012513"/>
    </source>
</evidence>
<evidence type="ECO:0000256" key="9">
    <source>
        <dbReference type="PROSITE-ProRule" id="PRU10141"/>
    </source>
</evidence>
<organism evidence="11 12">
    <name type="scientific">Paenibacillus antarcticus</name>
    <dbReference type="NCBI Taxonomy" id="253703"/>
    <lineage>
        <taxon>Bacteria</taxon>
        <taxon>Bacillati</taxon>
        <taxon>Bacillota</taxon>
        <taxon>Bacilli</taxon>
        <taxon>Bacillales</taxon>
        <taxon>Paenibacillaceae</taxon>
        <taxon>Paenibacillus</taxon>
    </lineage>
</organism>
<dbReference type="InterPro" id="IPR027417">
    <property type="entry name" value="P-loop_NTPase"/>
</dbReference>
<dbReference type="InterPro" id="IPR017441">
    <property type="entry name" value="Protein_kinase_ATP_BS"/>
</dbReference>
<evidence type="ECO:0000256" key="4">
    <source>
        <dbReference type="ARBA" id="ARBA00022741"/>
    </source>
</evidence>
<comment type="caution">
    <text evidence="11">The sequence shown here is derived from an EMBL/GenBank/DDBJ whole genome shotgun (WGS) entry which is preliminary data.</text>
</comment>
<protein>
    <recommendedName>
        <fullName evidence="1">non-specific serine/threonine protein kinase</fullName>
        <ecNumber evidence="1">2.7.11.1</ecNumber>
    </recommendedName>
</protein>
<dbReference type="Pfam" id="PF00069">
    <property type="entry name" value="Pkinase"/>
    <property type="match status" value="1"/>
</dbReference>
<keyword evidence="6 9" id="KW-0067">ATP-binding</keyword>
<dbReference type="GO" id="GO:0004674">
    <property type="term" value="F:protein serine/threonine kinase activity"/>
    <property type="evidence" value="ECO:0007669"/>
    <property type="project" value="UniProtKB-KW"/>
</dbReference>
<dbReference type="Gene3D" id="1.10.510.10">
    <property type="entry name" value="Transferase(Phosphotransferase) domain 1"/>
    <property type="match status" value="1"/>
</dbReference>
<name>A0A168JY36_9BACL</name>
<dbReference type="SUPFAM" id="SSF52540">
    <property type="entry name" value="P-loop containing nucleoside triphosphate hydrolases"/>
    <property type="match status" value="1"/>
</dbReference>
<dbReference type="InterPro" id="IPR011009">
    <property type="entry name" value="Kinase-like_dom_sf"/>
</dbReference>
<dbReference type="PROSITE" id="PS00107">
    <property type="entry name" value="PROTEIN_KINASE_ATP"/>
    <property type="match status" value="1"/>
</dbReference>
<dbReference type="Proteomes" id="UP000077355">
    <property type="component" value="Unassembled WGS sequence"/>
</dbReference>
<dbReference type="AlphaFoldDB" id="A0A168JY36"/>
<evidence type="ECO:0000256" key="8">
    <source>
        <dbReference type="ARBA" id="ARBA00048679"/>
    </source>
</evidence>
<accession>A0A168JY36</accession>
<reference evidence="11 12" key="1">
    <citation type="submission" date="2016-03" db="EMBL/GenBank/DDBJ databases">
        <title>Draft genome sequence of Paenibacillus antarcticus CECT 5836.</title>
        <authorList>
            <person name="Shin S.-K."/>
            <person name="Yi H."/>
        </authorList>
    </citation>
    <scope>NUCLEOTIDE SEQUENCE [LARGE SCALE GENOMIC DNA]</scope>
    <source>
        <strain evidence="11 12">CECT 5836</strain>
    </source>
</reference>
<evidence type="ECO:0000313" key="12">
    <source>
        <dbReference type="Proteomes" id="UP000077355"/>
    </source>
</evidence>
<keyword evidence="12" id="KW-1185">Reference proteome</keyword>
<proteinExistence type="predicted"/>
<dbReference type="SUPFAM" id="SSF56112">
    <property type="entry name" value="Protein kinase-like (PK-like)"/>
    <property type="match status" value="1"/>
</dbReference>
<dbReference type="PROSITE" id="PS50011">
    <property type="entry name" value="PROTEIN_KINASE_DOM"/>
    <property type="match status" value="1"/>
</dbReference>
<dbReference type="PANTHER" id="PTHR24363:SF0">
    <property type="entry name" value="SERINE_THREONINE KINASE LIKE DOMAIN CONTAINING 1"/>
    <property type="match status" value="1"/>
</dbReference>
<feature type="binding site" evidence="9">
    <location>
        <position position="47"/>
    </location>
    <ligand>
        <name>ATP</name>
        <dbReference type="ChEBI" id="CHEBI:30616"/>
    </ligand>
</feature>
<dbReference type="InterPro" id="IPR000719">
    <property type="entry name" value="Prot_kinase_dom"/>
</dbReference>
<keyword evidence="2 11" id="KW-0723">Serine/threonine-protein kinase</keyword>
<dbReference type="EMBL" id="LVJI01000048">
    <property type="protein sequence ID" value="OAB41256.1"/>
    <property type="molecule type" value="Genomic_DNA"/>
</dbReference>
<evidence type="ECO:0000256" key="5">
    <source>
        <dbReference type="ARBA" id="ARBA00022777"/>
    </source>
</evidence>
<evidence type="ECO:0000256" key="2">
    <source>
        <dbReference type="ARBA" id="ARBA00022527"/>
    </source>
</evidence>
<evidence type="ECO:0000256" key="7">
    <source>
        <dbReference type="ARBA" id="ARBA00047899"/>
    </source>
</evidence>
<evidence type="ECO:0000256" key="3">
    <source>
        <dbReference type="ARBA" id="ARBA00022679"/>
    </source>
</evidence>
<dbReference type="SMART" id="SM00220">
    <property type="entry name" value="S_TKc"/>
    <property type="match status" value="1"/>
</dbReference>
<gene>
    <name evidence="11" type="ORF">PBAT_22160</name>
</gene>
<keyword evidence="4 9" id="KW-0547">Nucleotide-binding</keyword>
<evidence type="ECO:0000256" key="6">
    <source>
        <dbReference type="ARBA" id="ARBA00022840"/>
    </source>
</evidence>
<keyword evidence="5 11" id="KW-0418">Kinase</keyword>
<comment type="catalytic activity">
    <reaction evidence="8">
        <text>L-seryl-[protein] + ATP = O-phospho-L-seryl-[protein] + ADP + H(+)</text>
        <dbReference type="Rhea" id="RHEA:17989"/>
        <dbReference type="Rhea" id="RHEA-COMP:9863"/>
        <dbReference type="Rhea" id="RHEA-COMP:11604"/>
        <dbReference type="ChEBI" id="CHEBI:15378"/>
        <dbReference type="ChEBI" id="CHEBI:29999"/>
        <dbReference type="ChEBI" id="CHEBI:30616"/>
        <dbReference type="ChEBI" id="CHEBI:83421"/>
        <dbReference type="ChEBI" id="CHEBI:456216"/>
        <dbReference type="EC" id="2.7.11.1"/>
    </reaction>
</comment>
<dbReference type="PANTHER" id="PTHR24363">
    <property type="entry name" value="SERINE/THREONINE PROTEIN KINASE"/>
    <property type="match status" value="1"/>
</dbReference>
<sequence>MNRRFLLLKGTIIGGRYLIQHVIGSGGMSHVYLADDLKLPGKQWALKQCFSFPQQFTNIEDEAELLITLSHPRLPRIVDFFPPDVKGNAYLVMDYIQGVTLEKYLSSRSGIVKNDFIIQLAEQVLDVLDYLHRHDPPIVFRDLKPSNIMLTSQLDLRLIDFGIARNFKQEQNQDTVKLGTVGFAAPEQYGSGQSDARSDLYGLGALLLFLATGGLASEWSEGVDSVVRNDFPKGMIPIIRKCLHQSPADRYQSANEVMVALMNHRQGSLSHSSLSTVTGHIGNRVIAVMGVSSGAGTTHTAICTAHYLARNFRKVAIVEMNMEAKAFSRIQQIVEGENDLVQQRDRRFSVEGVDYYRQTARANVIELLGGSYDCVVMDLGSYQENDRLEEFLRADVPILVGWGSEWRMQEMVDVINSLTRHPQNKWVYCLPLAPSDAIHRLRKQLNIAKVYSVPMHTDPFDQCEEMDKLMGQLFQGIVPEMVKRRRFRFGIR</sequence>
<feature type="domain" description="Protein kinase" evidence="10">
    <location>
        <begin position="17"/>
        <end position="274"/>
    </location>
</feature>
<evidence type="ECO:0000259" key="10">
    <source>
        <dbReference type="PROSITE" id="PS50011"/>
    </source>
</evidence>
<dbReference type="EC" id="2.7.11.1" evidence="1"/>
<comment type="catalytic activity">
    <reaction evidence="7">
        <text>L-threonyl-[protein] + ATP = O-phospho-L-threonyl-[protein] + ADP + H(+)</text>
        <dbReference type="Rhea" id="RHEA:46608"/>
        <dbReference type="Rhea" id="RHEA-COMP:11060"/>
        <dbReference type="Rhea" id="RHEA-COMP:11605"/>
        <dbReference type="ChEBI" id="CHEBI:15378"/>
        <dbReference type="ChEBI" id="CHEBI:30013"/>
        <dbReference type="ChEBI" id="CHEBI:30616"/>
        <dbReference type="ChEBI" id="CHEBI:61977"/>
        <dbReference type="ChEBI" id="CHEBI:456216"/>
        <dbReference type="EC" id="2.7.11.1"/>
    </reaction>
</comment>